<accession>A0ABT6FT08</accession>
<gene>
    <name evidence="2" type="ORF">OSR52_11015</name>
</gene>
<name>A0ABT6FT08_9FLAO</name>
<protein>
    <submittedName>
        <fullName evidence="2">Multiubiquitin domain-containing protein</fullName>
    </submittedName>
</protein>
<keyword evidence="3" id="KW-1185">Reference proteome</keyword>
<dbReference type="Proteomes" id="UP001153642">
    <property type="component" value="Unassembled WGS sequence"/>
</dbReference>
<dbReference type="Pfam" id="PF14452">
    <property type="entry name" value="Multi_ubiq"/>
    <property type="match status" value="1"/>
</dbReference>
<evidence type="ECO:0000313" key="3">
    <source>
        <dbReference type="Proteomes" id="UP001153642"/>
    </source>
</evidence>
<comment type="caution">
    <text evidence="2">The sequence shown here is derived from an EMBL/GenBank/DDBJ whole genome shotgun (WGS) entry which is preliminary data.</text>
</comment>
<dbReference type="InterPro" id="IPR027802">
    <property type="entry name" value="Multi-ubiquitin_dom"/>
</dbReference>
<evidence type="ECO:0000259" key="1">
    <source>
        <dbReference type="Pfam" id="PF14452"/>
    </source>
</evidence>
<proteinExistence type="predicted"/>
<dbReference type="EMBL" id="JAPMUA010000003">
    <property type="protein sequence ID" value="MDG3586403.1"/>
    <property type="molecule type" value="Genomic_DNA"/>
</dbReference>
<evidence type="ECO:0000313" key="2">
    <source>
        <dbReference type="EMBL" id="MDG3586403.1"/>
    </source>
</evidence>
<feature type="domain" description="Multi-ubiquitin" evidence="1">
    <location>
        <begin position="4"/>
        <end position="69"/>
    </location>
</feature>
<sequence length="147" mass="16838">MGQFSLRVNRKKYESENSTITGKEILIIAGCEPVEDFELLKKINEAGFEPVQLDEVIDLKEPGIEGFKAKLFKKLTIYVDDEPLDVDEFIMTPNEIIEETGKNSEGFYLKQIDGHKEIGYKNDRDYQIRIEKGQKFITCKLAPTTVS</sequence>
<dbReference type="RefSeq" id="WP_277899697.1">
    <property type="nucleotide sequence ID" value="NZ_JAPMUA010000003.1"/>
</dbReference>
<reference evidence="2" key="1">
    <citation type="submission" date="2022-11" db="EMBL/GenBank/DDBJ databases">
        <title>High-quality draft genome sequence of Galbibacter sp. strain CMA-7.</title>
        <authorList>
            <person name="Wei L."/>
            <person name="Dong C."/>
            <person name="Shao Z."/>
        </authorList>
    </citation>
    <scope>NUCLEOTIDE SEQUENCE</scope>
    <source>
        <strain evidence="2">CMA-7</strain>
    </source>
</reference>
<organism evidence="2 3">
    <name type="scientific">Galbibacter pacificus</name>
    <dbReference type="NCBI Taxonomy" id="2996052"/>
    <lineage>
        <taxon>Bacteria</taxon>
        <taxon>Pseudomonadati</taxon>
        <taxon>Bacteroidota</taxon>
        <taxon>Flavobacteriia</taxon>
        <taxon>Flavobacteriales</taxon>
        <taxon>Flavobacteriaceae</taxon>
        <taxon>Galbibacter</taxon>
    </lineage>
</organism>